<evidence type="ECO:0000256" key="1">
    <source>
        <dbReference type="ARBA" id="ARBA00010211"/>
    </source>
</evidence>
<dbReference type="InterPro" id="IPR051121">
    <property type="entry name" value="FAH"/>
</dbReference>
<dbReference type="GO" id="GO:0016787">
    <property type="term" value="F:hydrolase activity"/>
    <property type="evidence" value="ECO:0007669"/>
    <property type="project" value="UniProtKB-KW"/>
</dbReference>
<comment type="caution">
    <text evidence="4">The sequence shown here is derived from an EMBL/GenBank/DDBJ whole genome shotgun (WGS) entry which is preliminary data.</text>
</comment>
<evidence type="ECO:0000256" key="2">
    <source>
        <dbReference type="ARBA" id="ARBA00022723"/>
    </source>
</evidence>
<sequence length="418" mass="45677">MLSARVNFAALVLAVVSFESVAAIKLARFVSEQEPFAGQACFGAVVEMHQGIPVAIANLGNRDPRFCQPQSVTVEPQLIADALLTDPQFDDLIVEPILADARSSRILPPIAYSQQQLDERQRLVIGVGFNYREHLEETGDYSGSGPLLLFAKPVLPTGPYQSVRTGAATDVLLDYEVELAMVLLEDIDLNAPPRPQQLYPSVAFALANDLSDRVPIILNPDSGYTQGKSDPGFMPLGPWLRLGREGFADEQGNWQIDANISLGVTKAKSGEYILEQDASLMQMRFDPYQIIQVMATRYQEGKNQCMRDRHGNAHWVLPTDGIVPAGSILLTGTAGGTAIQAPSIWQKIGLFFEGGFSIDNARKEFLEDQFVGRERLGYLQDGDFVSANIQGLGQQAFAIELDSNQPVTQGPLPLPDCD</sequence>
<keyword evidence="5" id="KW-1185">Reference proteome</keyword>
<reference evidence="4" key="1">
    <citation type="submission" date="2020-09" db="EMBL/GenBank/DDBJ databases">
        <title>A novel bacterium of genus Neiella, isolated from South China Sea.</title>
        <authorList>
            <person name="Huang H."/>
            <person name="Mo K."/>
            <person name="Hu Y."/>
        </authorList>
    </citation>
    <scope>NUCLEOTIDE SEQUENCE</scope>
    <source>
        <strain evidence="4">HB171785</strain>
    </source>
</reference>
<dbReference type="GO" id="GO:0044281">
    <property type="term" value="P:small molecule metabolic process"/>
    <property type="evidence" value="ECO:0007669"/>
    <property type="project" value="UniProtKB-ARBA"/>
</dbReference>
<evidence type="ECO:0000313" key="4">
    <source>
        <dbReference type="EMBL" id="MBD1389637.1"/>
    </source>
</evidence>
<protein>
    <submittedName>
        <fullName evidence="4">Fumarylacetoacetate hydrolase family protein</fullName>
    </submittedName>
</protein>
<evidence type="ECO:0000313" key="5">
    <source>
        <dbReference type="Proteomes" id="UP000638014"/>
    </source>
</evidence>
<dbReference type="InterPro" id="IPR011234">
    <property type="entry name" value="Fumarylacetoacetase-like_C"/>
</dbReference>
<comment type="similarity">
    <text evidence="1">Belongs to the FAH family.</text>
</comment>
<accession>A0A8J6QJU3</accession>
<dbReference type="InterPro" id="IPR036663">
    <property type="entry name" value="Fumarylacetoacetase_C_sf"/>
</dbReference>
<dbReference type="Pfam" id="PF01557">
    <property type="entry name" value="FAA_hydrolase"/>
    <property type="match status" value="1"/>
</dbReference>
<dbReference type="RefSeq" id="WP_191144742.1">
    <property type="nucleotide sequence ID" value="NZ_JACXAF010000010.1"/>
</dbReference>
<dbReference type="GO" id="GO:0046872">
    <property type="term" value="F:metal ion binding"/>
    <property type="evidence" value="ECO:0007669"/>
    <property type="project" value="UniProtKB-KW"/>
</dbReference>
<gene>
    <name evidence="4" type="ORF">IC617_09360</name>
</gene>
<feature type="domain" description="Fumarylacetoacetase-like C-terminal" evidence="3">
    <location>
        <begin position="124"/>
        <end position="396"/>
    </location>
</feature>
<dbReference type="EMBL" id="JACXAF010000010">
    <property type="protein sequence ID" value="MBD1389637.1"/>
    <property type="molecule type" value="Genomic_DNA"/>
</dbReference>
<proteinExistence type="inferred from homology"/>
<evidence type="ECO:0000259" key="3">
    <source>
        <dbReference type="Pfam" id="PF01557"/>
    </source>
</evidence>
<name>A0A8J6QJU3_9GAMM</name>
<dbReference type="PANTHER" id="PTHR42796">
    <property type="entry name" value="FUMARYLACETOACETATE HYDROLASE DOMAIN-CONTAINING PROTEIN 2A-RELATED"/>
    <property type="match status" value="1"/>
</dbReference>
<dbReference type="AlphaFoldDB" id="A0A8J6QJU3"/>
<dbReference type="PANTHER" id="PTHR42796:SF4">
    <property type="entry name" value="FUMARYLACETOACETATE HYDROLASE DOMAIN-CONTAINING PROTEIN 2A"/>
    <property type="match status" value="1"/>
</dbReference>
<keyword evidence="2" id="KW-0479">Metal-binding</keyword>
<keyword evidence="4" id="KW-0378">Hydrolase</keyword>
<dbReference type="Gene3D" id="3.90.850.10">
    <property type="entry name" value="Fumarylacetoacetase-like, C-terminal domain"/>
    <property type="match status" value="1"/>
</dbReference>
<dbReference type="SUPFAM" id="SSF56529">
    <property type="entry name" value="FAH"/>
    <property type="match status" value="1"/>
</dbReference>
<organism evidence="4 5">
    <name type="scientific">Neiella litorisoli</name>
    <dbReference type="NCBI Taxonomy" id="2771431"/>
    <lineage>
        <taxon>Bacteria</taxon>
        <taxon>Pseudomonadati</taxon>
        <taxon>Pseudomonadota</taxon>
        <taxon>Gammaproteobacteria</taxon>
        <taxon>Alteromonadales</taxon>
        <taxon>Echinimonadaceae</taxon>
        <taxon>Neiella</taxon>
    </lineage>
</organism>
<dbReference type="Proteomes" id="UP000638014">
    <property type="component" value="Unassembled WGS sequence"/>
</dbReference>